<feature type="compositionally biased region" description="Basic and acidic residues" evidence="2">
    <location>
        <begin position="94"/>
        <end position="149"/>
    </location>
</feature>
<comment type="caution">
    <text evidence="3">The sequence shown here is derived from an EMBL/GenBank/DDBJ whole genome shotgun (WGS) entry which is preliminary data.</text>
</comment>
<protein>
    <recommendedName>
        <fullName evidence="5">Troponin T</fullName>
    </recommendedName>
</protein>
<dbReference type="GO" id="GO:0005861">
    <property type="term" value="C:troponin complex"/>
    <property type="evidence" value="ECO:0007669"/>
    <property type="project" value="InterPro"/>
</dbReference>
<dbReference type="SUPFAM" id="SSF90250">
    <property type="entry name" value="Troponin coil-coiled subunits"/>
    <property type="match status" value="1"/>
</dbReference>
<feature type="compositionally biased region" description="Low complexity" evidence="2">
    <location>
        <begin position="331"/>
        <end position="343"/>
    </location>
</feature>
<dbReference type="Proteomes" id="UP001374579">
    <property type="component" value="Unassembled WGS sequence"/>
</dbReference>
<name>A0AAN9B4H4_9CAEN</name>
<dbReference type="InterPro" id="IPR027707">
    <property type="entry name" value="TNNT"/>
</dbReference>
<dbReference type="AlphaFoldDB" id="A0AAN9B4H4"/>
<evidence type="ECO:0000313" key="4">
    <source>
        <dbReference type="Proteomes" id="UP001374579"/>
    </source>
</evidence>
<dbReference type="Pfam" id="PF00992">
    <property type="entry name" value="Troponin"/>
    <property type="match status" value="1"/>
</dbReference>
<proteinExistence type="inferred from homology"/>
<feature type="region of interest" description="Disordered" evidence="2">
    <location>
        <begin position="94"/>
        <end position="193"/>
    </location>
</feature>
<reference evidence="3 4" key="1">
    <citation type="submission" date="2024-02" db="EMBL/GenBank/DDBJ databases">
        <title>Chromosome-scale genome assembly of the rough periwinkle Littorina saxatilis.</title>
        <authorList>
            <person name="De Jode A."/>
            <person name="Faria R."/>
            <person name="Formenti G."/>
            <person name="Sims Y."/>
            <person name="Smith T.P."/>
            <person name="Tracey A."/>
            <person name="Wood J.M.D."/>
            <person name="Zagrodzka Z.B."/>
            <person name="Johannesson K."/>
            <person name="Butlin R.K."/>
            <person name="Leder E.H."/>
        </authorList>
    </citation>
    <scope>NUCLEOTIDE SEQUENCE [LARGE SCALE GENOMIC DNA]</scope>
    <source>
        <strain evidence="3">Snail1</strain>
        <tissue evidence="3">Muscle</tissue>
    </source>
</reference>
<dbReference type="GO" id="GO:0005523">
    <property type="term" value="F:tropomyosin binding"/>
    <property type="evidence" value="ECO:0007669"/>
    <property type="project" value="TreeGrafter"/>
</dbReference>
<dbReference type="GO" id="GO:0006936">
    <property type="term" value="P:muscle contraction"/>
    <property type="evidence" value="ECO:0007669"/>
    <property type="project" value="TreeGrafter"/>
</dbReference>
<evidence type="ECO:0000256" key="2">
    <source>
        <dbReference type="SAM" id="MobiDB-lite"/>
    </source>
</evidence>
<dbReference type="InterPro" id="IPR001978">
    <property type="entry name" value="Troponin"/>
</dbReference>
<feature type="compositionally biased region" description="Basic and acidic residues" evidence="2">
    <location>
        <begin position="159"/>
        <end position="193"/>
    </location>
</feature>
<evidence type="ECO:0008006" key="5">
    <source>
        <dbReference type="Google" id="ProtNLM"/>
    </source>
</evidence>
<dbReference type="PANTHER" id="PTHR11521">
    <property type="entry name" value="TROPONIN T"/>
    <property type="match status" value="1"/>
</dbReference>
<feature type="compositionally biased region" description="Acidic residues" evidence="2">
    <location>
        <begin position="1"/>
        <end position="21"/>
    </location>
</feature>
<feature type="region of interest" description="Disordered" evidence="2">
    <location>
        <begin position="306"/>
        <end position="343"/>
    </location>
</feature>
<dbReference type="EMBL" id="JBAMIC010000012">
    <property type="protein sequence ID" value="KAK7098406.1"/>
    <property type="molecule type" value="Genomic_DNA"/>
</dbReference>
<dbReference type="InterPro" id="IPR038077">
    <property type="entry name" value="Troponin_sf"/>
</dbReference>
<feature type="compositionally biased region" description="Basic and acidic residues" evidence="2">
    <location>
        <begin position="44"/>
        <end position="81"/>
    </location>
</feature>
<comment type="similarity">
    <text evidence="1">Belongs to the troponin T family.</text>
</comment>
<feature type="region of interest" description="Disordered" evidence="2">
    <location>
        <begin position="1"/>
        <end position="81"/>
    </location>
</feature>
<evidence type="ECO:0000313" key="3">
    <source>
        <dbReference type="EMBL" id="KAK7098406.1"/>
    </source>
</evidence>
<sequence length="343" mass="40033">MADDEHAEGGEEETPAEETQESEPAPPPASEPAAPERAPQPDTDEGKRIMEERTRSKAERQKEELAEYEESRREEREKEAAEIAALREKRIQRAKERVEEEKKMAELRAQEDIRRRTEEEERRKKKTEEETRKKEERDQKKREAEDRLSKKGPNFVITKRSDAEKVGEKPQKLDSVMSKEELQKSKEQLEEEKQAILSQRIQPLKLDGMDGTKLQEKAKELYEHMRRLVGDKYDLEQRFKRQQYDMIELAERARQMNKGKKKGATVMVDESFDRLADKFTSAPPKIQLCSKYERHTDHRTYVERKDLFKKLAEEPPPPEIQHVAGQGPQQEESAPAAAEEAAE</sequence>
<dbReference type="Gene3D" id="1.20.5.350">
    <property type="match status" value="1"/>
</dbReference>
<organism evidence="3 4">
    <name type="scientific">Littorina saxatilis</name>
    <dbReference type="NCBI Taxonomy" id="31220"/>
    <lineage>
        <taxon>Eukaryota</taxon>
        <taxon>Metazoa</taxon>
        <taxon>Spiralia</taxon>
        <taxon>Lophotrochozoa</taxon>
        <taxon>Mollusca</taxon>
        <taxon>Gastropoda</taxon>
        <taxon>Caenogastropoda</taxon>
        <taxon>Littorinimorpha</taxon>
        <taxon>Littorinoidea</taxon>
        <taxon>Littorinidae</taxon>
        <taxon>Littorina</taxon>
    </lineage>
</organism>
<feature type="compositionally biased region" description="Low complexity" evidence="2">
    <location>
        <begin position="31"/>
        <end position="41"/>
    </location>
</feature>
<evidence type="ECO:0000256" key="1">
    <source>
        <dbReference type="ARBA" id="ARBA00008330"/>
    </source>
</evidence>
<keyword evidence="4" id="KW-1185">Reference proteome</keyword>
<dbReference type="GO" id="GO:0006937">
    <property type="term" value="P:regulation of muscle contraction"/>
    <property type="evidence" value="ECO:0007669"/>
    <property type="project" value="InterPro"/>
</dbReference>
<accession>A0AAN9B4H4</accession>
<dbReference type="GO" id="GO:0045214">
    <property type="term" value="P:sarcomere organization"/>
    <property type="evidence" value="ECO:0007669"/>
    <property type="project" value="TreeGrafter"/>
</dbReference>
<gene>
    <name evidence="3" type="ORF">V1264_002709</name>
</gene>
<dbReference type="PANTHER" id="PTHR11521:SF1">
    <property type="entry name" value="TROPONIN T, SKELETAL MUSCLE"/>
    <property type="match status" value="1"/>
</dbReference>